<evidence type="ECO:0000313" key="2">
    <source>
        <dbReference type="Proteomes" id="UP001166784"/>
    </source>
</evidence>
<reference evidence="1" key="2">
    <citation type="journal article" date="2023" name="Int. J. Syst. Evol. Microbiol.">
        <title>Streptomyces marispadix sp. nov., isolated from marine beach sediment of the Northern Coast of Portugal.</title>
        <authorList>
            <person name="dos Santos J.D.N."/>
            <person name="Vitorino I.R."/>
            <person name="Kallscheuer N."/>
            <person name="Srivastava A."/>
            <person name="Krautwurst S."/>
            <person name="Marz M."/>
            <person name="Jogler C."/>
            <person name="Lobo Da Cunha A."/>
            <person name="Catita J."/>
            <person name="Goncalves H."/>
            <person name="Gonzalez I."/>
            <person name="Reyes F."/>
            <person name="Lage O.M."/>
        </authorList>
    </citation>
    <scope>NUCLEOTIDE SEQUENCE</scope>
    <source>
        <strain evidence="1">M600PL45_2</strain>
    </source>
</reference>
<sequence length="146" mass="16202">MDVLARHLATIDRLRCGAFPARRRRKAEVVSGPGYHTVELSTSEEFWDDDGTRRAAAEEQYEAECGALSMLLTTRWGEPQLVSLVGAMLRGAVGEEIPEPWRELSAGVPYVELWRADDRWIAVGVSRQGPELPFQLVAAVTVNDPP</sequence>
<dbReference type="EMBL" id="JAKWJU010000002">
    <property type="protein sequence ID" value="MCH6158938.1"/>
    <property type="molecule type" value="Genomic_DNA"/>
</dbReference>
<protein>
    <submittedName>
        <fullName evidence="1">Uncharacterized protein</fullName>
    </submittedName>
</protein>
<keyword evidence="2" id="KW-1185">Reference proteome</keyword>
<dbReference type="RefSeq" id="WP_241056951.1">
    <property type="nucleotide sequence ID" value="NZ_JAKWJU010000002.1"/>
</dbReference>
<name>A0ABS9SRW8_9ACTN</name>
<proteinExistence type="predicted"/>
<organism evidence="1 2">
    <name type="scientific">Streptomyces marispadix</name>
    <dbReference type="NCBI Taxonomy" id="2922868"/>
    <lineage>
        <taxon>Bacteria</taxon>
        <taxon>Bacillati</taxon>
        <taxon>Actinomycetota</taxon>
        <taxon>Actinomycetes</taxon>
        <taxon>Kitasatosporales</taxon>
        <taxon>Streptomycetaceae</taxon>
        <taxon>Streptomyces</taxon>
    </lineage>
</organism>
<accession>A0ABS9SRW8</accession>
<dbReference type="Proteomes" id="UP001166784">
    <property type="component" value="Unassembled WGS sequence"/>
</dbReference>
<reference evidence="1" key="1">
    <citation type="submission" date="2022-03" db="EMBL/GenBank/DDBJ databases">
        <authorList>
            <person name="Santos J.D.N."/>
            <person name="Kallscheuer N."/>
            <person name="Jogler C."/>
            <person name="Lage O.M."/>
        </authorList>
    </citation>
    <scope>NUCLEOTIDE SEQUENCE</scope>
    <source>
        <strain evidence="1">M600PL45_2</strain>
    </source>
</reference>
<gene>
    <name evidence="1" type="ORF">MMA15_00445</name>
</gene>
<comment type="caution">
    <text evidence="1">The sequence shown here is derived from an EMBL/GenBank/DDBJ whole genome shotgun (WGS) entry which is preliminary data.</text>
</comment>
<evidence type="ECO:0000313" key="1">
    <source>
        <dbReference type="EMBL" id="MCH6158938.1"/>
    </source>
</evidence>